<dbReference type="NCBIfam" id="TIGR00287">
    <property type="entry name" value="cas1"/>
    <property type="match status" value="1"/>
</dbReference>
<dbReference type="EC" id="3.1.-.-" evidence="9"/>
<evidence type="ECO:0000256" key="8">
    <source>
        <dbReference type="ARBA" id="ARBA00023211"/>
    </source>
</evidence>
<keyword evidence="1 9" id="KW-0540">Nuclease</keyword>
<protein>
    <recommendedName>
        <fullName evidence="9">CRISPR-associated endonuclease Cas1</fullName>
        <ecNumber evidence="9">3.1.-.-</ecNumber>
    </recommendedName>
</protein>
<evidence type="ECO:0000256" key="4">
    <source>
        <dbReference type="ARBA" id="ARBA00022801"/>
    </source>
</evidence>
<dbReference type="InterPro" id="IPR042211">
    <property type="entry name" value="CRISPR-assoc_Cas1_N"/>
</dbReference>
<name>A0ABY8PRR3_9BACT</name>
<keyword evidence="5 9" id="KW-0460">Magnesium</keyword>
<dbReference type="Pfam" id="PF01867">
    <property type="entry name" value="Cas_Cas1"/>
    <property type="match status" value="1"/>
</dbReference>
<dbReference type="GO" id="GO:0004519">
    <property type="term" value="F:endonuclease activity"/>
    <property type="evidence" value="ECO:0007669"/>
    <property type="project" value="UniProtKB-KW"/>
</dbReference>
<keyword evidence="4 9" id="KW-0378">Hydrolase</keyword>
<comment type="function">
    <text evidence="9">CRISPR (clustered regularly interspaced short palindromic repeat), is an adaptive immune system that provides protection against mobile genetic elements (viruses, transposable elements and conjugative plasmids). CRISPR clusters contain spacers, sequences complementary to antecedent mobile elements, and target invading nucleic acids. CRISPR clusters are transcribed and processed into CRISPR RNA (crRNA). Acts as a dsDNA endonuclease. Involved in the integration of spacer DNA into the CRISPR cassette.</text>
</comment>
<keyword evidence="6 9" id="KW-0051">Antiviral defense</keyword>
<dbReference type="PANTHER" id="PTHR43219:SF1">
    <property type="entry name" value="CRISPR-ASSOCIATED ENDONUCLEASE CAS1"/>
    <property type="match status" value="1"/>
</dbReference>
<sequence length="327" mass="39135">MKKTIYIFSSGTLQRKDNSLILINKNGKSYIPIEVVDDIYVFGEITLNSKLLNFLSQKNILVHFYNYYGYYSGTYIPKENKISGNILVKQVEHYLNHEKRLYIAKKIIEAASFNIFRNLRYYNSRKENIETYINEINYLRNKISEQKDISQLMGIEGNIREVYYSSWDNIVDFSFEKRTKRPPENIVNTLISFINSIIYTTTISEIYKTYLNPSISYLHEPGERRFSLSLDISEIFKPLIGDRLIFLLLNKKIITEKDFEKDLNGLYLKDKARKKILEMYDERLKKTIMHKTLHKKVSYRYLIRLECYKLIKHLLEEKSYEGFTLWW</sequence>
<feature type="binding site" evidence="9">
    <location>
        <position position="234"/>
    </location>
    <ligand>
        <name>Mn(2+)</name>
        <dbReference type="ChEBI" id="CHEBI:29035"/>
    </ligand>
</feature>
<dbReference type="CDD" id="cd09722">
    <property type="entry name" value="Cas1_I-B"/>
    <property type="match status" value="1"/>
</dbReference>
<dbReference type="InterPro" id="IPR019858">
    <property type="entry name" value="CRISPR-assoc_Cas1_HMARI/TNEAP"/>
</dbReference>
<dbReference type="Gene3D" id="1.20.120.920">
    <property type="entry name" value="CRISPR-associated endonuclease Cas1, C-terminal domain"/>
    <property type="match status" value="1"/>
</dbReference>
<evidence type="ECO:0000256" key="7">
    <source>
        <dbReference type="ARBA" id="ARBA00023125"/>
    </source>
</evidence>
<comment type="subunit">
    <text evidence="9">Homodimer, forms a heterotetramer with a Cas2 homodimer.</text>
</comment>
<dbReference type="Proteomes" id="UP001232493">
    <property type="component" value="Chromosome"/>
</dbReference>
<dbReference type="EMBL" id="CP069362">
    <property type="protein sequence ID" value="WGS65315.1"/>
    <property type="molecule type" value="Genomic_DNA"/>
</dbReference>
<evidence type="ECO:0000256" key="1">
    <source>
        <dbReference type="ARBA" id="ARBA00022722"/>
    </source>
</evidence>
<feature type="binding site" evidence="9">
    <location>
        <position position="156"/>
    </location>
    <ligand>
        <name>Mn(2+)</name>
        <dbReference type="ChEBI" id="CHEBI:29035"/>
    </ligand>
</feature>
<dbReference type="HAMAP" id="MF_01470">
    <property type="entry name" value="Cas1"/>
    <property type="match status" value="1"/>
</dbReference>
<gene>
    <name evidence="10" type="primary">cas1b</name>
    <name evidence="9" type="synonym">cas1</name>
    <name evidence="10" type="ORF">JRV97_01805</name>
</gene>
<evidence type="ECO:0000256" key="6">
    <source>
        <dbReference type="ARBA" id="ARBA00023118"/>
    </source>
</evidence>
<dbReference type="InterPro" id="IPR042206">
    <property type="entry name" value="CRISPR-assoc_Cas1_C"/>
</dbReference>
<feature type="binding site" evidence="9">
    <location>
        <position position="219"/>
    </location>
    <ligand>
        <name>Mn(2+)</name>
        <dbReference type="ChEBI" id="CHEBI:29035"/>
    </ligand>
</feature>
<comment type="cofactor">
    <cofactor evidence="9">
        <name>Mg(2+)</name>
        <dbReference type="ChEBI" id="CHEBI:18420"/>
    </cofactor>
    <cofactor evidence="9">
        <name>Mn(2+)</name>
        <dbReference type="ChEBI" id="CHEBI:29035"/>
    </cofactor>
</comment>
<evidence type="ECO:0000313" key="10">
    <source>
        <dbReference type="EMBL" id="WGS65315.1"/>
    </source>
</evidence>
<evidence type="ECO:0000256" key="3">
    <source>
        <dbReference type="ARBA" id="ARBA00022759"/>
    </source>
</evidence>
<dbReference type="NCBIfam" id="TIGR03641">
    <property type="entry name" value="cas1_HMARI"/>
    <property type="match status" value="1"/>
</dbReference>
<evidence type="ECO:0000256" key="9">
    <source>
        <dbReference type="HAMAP-Rule" id="MF_01470"/>
    </source>
</evidence>
<proteinExistence type="inferred from homology"/>
<reference evidence="10 11" key="1">
    <citation type="submission" date="2021-02" db="EMBL/GenBank/DDBJ databases">
        <title>Characterization of Marinitoga sp. nov. str. BP5-C20A.</title>
        <authorList>
            <person name="Erauso G."/>
            <person name="Postec A."/>
        </authorList>
    </citation>
    <scope>NUCLEOTIDE SEQUENCE [LARGE SCALE GENOMIC DNA]</scope>
    <source>
        <strain evidence="10 11">BP5-C20A</strain>
    </source>
</reference>
<comment type="similarity">
    <text evidence="9">Belongs to the CRISPR-associated endonuclease Cas1 family.</text>
</comment>
<evidence type="ECO:0000313" key="11">
    <source>
        <dbReference type="Proteomes" id="UP001232493"/>
    </source>
</evidence>
<dbReference type="PANTHER" id="PTHR43219">
    <property type="entry name" value="CRISPR-ASSOCIATED ENDONUCLEASE CAS1"/>
    <property type="match status" value="1"/>
</dbReference>
<keyword evidence="8 9" id="KW-0464">Manganese</keyword>
<keyword evidence="3 9" id="KW-0255">Endonuclease</keyword>
<accession>A0ABY8PRR3</accession>
<keyword evidence="2 9" id="KW-0479">Metal-binding</keyword>
<dbReference type="RefSeq" id="WP_280999691.1">
    <property type="nucleotide sequence ID" value="NZ_CP069362.1"/>
</dbReference>
<evidence type="ECO:0000256" key="5">
    <source>
        <dbReference type="ARBA" id="ARBA00022842"/>
    </source>
</evidence>
<organism evidence="10 11">
    <name type="scientific">Marinitoga aeolica</name>
    <dbReference type="NCBI Taxonomy" id="2809031"/>
    <lineage>
        <taxon>Bacteria</taxon>
        <taxon>Thermotogati</taxon>
        <taxon>Thermotogota</taxon>
        <taxon>Thermotogae</taxon>
        <taxon>Petrotogales</taxon>
        <taxon>Petrotogaceae</taxon>
        <taxon>Marinitoga</taxon>
    </lineage>
</organism>
<dbReference type="InterPro" id="IPR002729">
    <property type="entry name" value="CRISPR-assoc_Cas1"/>
</dbReference>
<evidence type="ECO:0000256" key="2">
    <source>
        <dbReference type="ARBA" id="ARBA00022723"/>
    </source>
</evidence>
<dbReference type="Gene3D" id="3.100.10.20">
    <property type="entry name" value="CRISPR-associated endonuclease Cas1, N-terminal domain"/>
    <property type="match status" value="1"/>
</dbReference>
<keyword evidence="7 9" id="KW-0238">DNA-binding</keyword>
<keyword evidence="11" id="KW-1185">Reference proteome</keyword>